<evidence type="ECO:0000256" key="1">
    <source>
        <dbReference type="ARBA" id="ARBA00022741"/>
    </source>
</evidence>
<dbReference type="PROSITE" id="PS50893">
    <property type="entry name" value="ABC_TRANSPORTER_2"/>
    <property type="match status" value="1"/>
</dbReference>
<dbReference type="AlphaFoldDB" id="A0A813M093"/>
<gene>
    <name evidence="5" type="ORF">PGLA2088_LOCUS51596</name>
</gene>
<evidence type="ECO:0000313" key="6">
    <source>
        <dbReference type="Proteomes" id="UP000626109"/>
    </source>
</evidence>
<dbReference type="InterPro" id="IPR003593">
    <property type="entry name" value="AAA+_ATPase"/>
</dbReference>
<dbReference type="Pfam" id="PF00005">
    <property type="entry name" value="ABC_tran"/>
    <property type="match status" value="1"/>
</dbReference>
<keyword evidence="1" id="KW-0547">Nucleotide-binding</keyword>
<dbReference type="SUPFAM" id="SSF52540">
    <property type="entry name" value="P-loop containing nucleoside triphosphate hydrolases"/>
    <property type="match status" value="1"/>
</dbReference>
<dbReference type="Gene3D" id="3.40.50.300">
    <property type="entry name" value="P-loop containing nucleotide triphosphate hydrolases"/>
    <property type="match status" value="1"/>
</dbReference>
<dbReference type="GO" id="GO:0034040">
    <property type="term" value="F:ATPase-coupled lipid transmembrane transporter activity"/>
    <property type="evidence" value="ECO:0007669"/>
    <property type="project" value="TreeGrafter"/>
</dbReference>
<dbReference type="InterPro" id="IPR039421">
    <property type="entry name" value="Type_1_exporter"/>
</dbReference>
<evidence type="ECO:0000259" key="4">
    <source>
        <dbReference type="PROSITE" id="PS50893"/>
    </source>
</evidence>
<sequence>MSCADITLENVALRYRLHRPLVLSGLSLHVASNAKVAICGRTGCGKSTLFAALSRLYPTVAGRVLIGGRDVRHVPLSTLRAHSRVVSQDSFLVSGTLRQNLVMGRDIIVVDEVIWHCLDIVGMASKVRSLSLGLEAAVEEGGQNFSAGERQLLSLARALVPSQGSCAALDDWRPPRLLLCDEATASVDLLADQKVHEVLLNLDSTVLMICHRLQHIRRFQQVVVMEAGRVVELGQPDQLLAVPSSRLALLCAEAGVM</sequence>
<organism evidence="5 6">
    <name type="scientific">Polarella glacialis</name>
    <name type="common">Dinoflagellate</name>
    <dbReference type="NCBI Taxonomy" id="89957"/>
    <lineage>
        <taxon>Eukaryota</taxon>
        <taxon>Sar</taxon>
        <taxon>Alveolata</taxon>
        <taxon>Dinophyceae</taxon>
        <taxon>Suessiales</taxon>
        <taxon>Suessiaceae</taxon>
        <taxon>Polarella</taxon>
    </lineage>
</organism>
<dbReference type="SMART" id="SM00382">
    <property type="entry name" value="AAA"/>
    <property type="match status" value="1"/>
</dbReference>
<proteinExistence type="inferred from homology"/>
<comment type="caution">
    <text evidence="5">The sequence shown here is derived from an EMBL/GenBank/DDBJ whole genome shotgun (WGS) entry which is preliminary data.</text>
</comment>
<dbReference type="InterPro" id="IPR027417">
    <property type="entry name" value="P-loop_NTPase"/>
</dbReference>
<accession>A0A813M093</accession>
<dbReference type="InterPro" id="IPR003439">
    <property type="entry name" value="ABC_transporter-like_ATP-bd"/>
</dbReference>
<comment type="similarity">
    <text evidence="3">Belongs to the ABC transporter superfamily. ABCB family. Heavy Metal importer (TC 3.A.1.210) subfamily.</text>
</comment>
<evidence type="ECO:0000256" key="2">
    <source>
        <dbReference type="ARBA" id="ARBA00022840"/>
    </source>
</evidence>
<dbReference type="PANTHER" id="PTHR24221:SF654">
    <property type="entry name" value="ATP-BINDING CASSETTE SUB-FAMILY B MEMBER 6"/>
    <property type="match status" value="1"/>
</dbReference>
<keyword evidence="2" id="KW-0067">ATP-binding</keyword>
<dbReference type="GO" id="GO:0016887">
    <property type="term" value="F:ATP hydrolysis activity"/>
    <property type="evidence" value="ECO:0007669"/>
    <property type="project" value="InterPro"/>
</dbReference>
<dbReference type="GO" id="GO:0005524">
    <property type="term" value="F:ATP binding"/>
    <property type="evidence" value="ECO:0007669"/>
    <property type="project" value="UniProtKB-KW"/>
</dbReference>
<dbReference type="InterPro" id="IPR017871">
    <property type="entry name" value="ABC_transporter-like_CS"/>
</dbReference>
<protein>
    <recommendedName>
        <fullName evidence="4">ABC transporter domain-containing protein</fullName>
    </recommendedName>
</protein>
<dbReference type="PANTHER" id="PTHR24221">
    <property type="entry name" value="ATP-BINDING CASSETTE SUB-FAMILY B"/>
    <property type="match status" value="1"/>
</dbReference>
<dbReference type="Proteomes" id="UP000626109">
    <property type="component" value="Unassembled WGS sequence"/>
</dbReference>
<evidence type="ECO:0000313" key="5">
    <source>
        <dbReference type="EMBL" id="CAE8743831.1"/>
    </source>
</evidence>
<name>A0A813M093_POLGL</name>
<dbReference type="EMBL" id="CAJNNW010037679">
    <property type="protein sequence ID" value="CAE8743831.1"/>
    <property type="molecule type" value="Genomic_DNA"/>
</dbReference>
<feature type="domain" description="ABC transporter" evidence="4">
    <location>
        <begin position="6"/>
        <end position="252"/>
    </location>
</feature>
<reference evidence="5" key="1">
    <citation type="submission" date="2021-02" db="EMBL/GenBank/DDBJ databases">
        <authorList>
            <person name="Dougan E. K."/>
            <person name="Rhodes N."/>
            <person name="Thang M."/>
            <person name="Chan C."/>
        </authorList>
    </citation>
    <scope>NUCLEOTIDE SEQUENCE</scope>
</reference>
<evidence type="ECO:0000256" key="3">
    <source>
        <dbReference type="ARBA" id="ARBA00024363"/>
    </source>
</evidence>
<dbReference type="PROSITE" id="PS00211">
    <property type="entry name" value="ABC_TRANSPORTER_1"/>
    <property type="match status" value="1"/>
</dbReference>